<feature type="region of interest" description="Disordered" evidence="1">
    <location>
        <begin position="1"/>
        <end position="53"/>
    </location>
</feature>
<feature type="compositionally biased region" description="Basic and acidic residues" evidence="1">
    <location>
        <begin position="431"/>
        <end position="455"/>
    </location>
</feature>
<dbReference type="Proteomes" id="UP000077521">
    <property type="component" value="Unassembled WGS sequence"/>
</dbReference>
<reference evidence="3" key="2">
    <citation type="journal article" date="2019" name="IMA Fungus">
        <title>Genome sequencing and comparison of five Tilletia species to identify candidate genes for the detection of regulated species infecting wheat.</title>
        <authorList>
            <person name="Nguyen H.D.T."/>
            <person name="Sultana T."/>
            <person name="Kesanakurti P."/>
            <person name="Hambleton S."/>
        </authorList>
    </citation>
    <scope>NUCLEOTIDE SEQUENCE</scope>
    <source>
        <strain evidence="3">DAOMC 236416</strain>
    </source>
</reference>
<feature type="compositionally biased region" description="Basic and acidic residues" evidence="1">
    <location>
        <begin position="271"/>
        <end position="288"/>
    </location>
</feature>
<sequence length="595" mass="62797">MAQTHASSAAPADERTALLTNDPSRNLQDDQQDIVDSPARYTQSSGPDRERPSSYIIVTAPTADNNAISLFDNGPYRQSAPPQHPPPRFRLFLPALALVDLLISLALCAIAYEQYAHPEPDRDGAQAAAHAAQRLAISLFACSVFRTTVLTGVGFSKQTRSMGVLIAATCLLSVLFVMSVANMLLEAHALRSASSSLQRVIMPAVLAIPELHFGVFKVPELPVPVLPLFIVQQLLFTVLEWAAFIAVVGVRLPPGRNPIQARRWARTLQQHHGDGVDARSLMEPHGEGDSGSEEGSDDAFEDNEQEVSAAIRAMHSRPKSPESQKAPSSIRPIAPQSPRFPLGSPSPAPSLNSTQSATQDARHAASTSGQHHPNRMASGGTIGFDSSSVDGQDHPAAASSSHGAPDLELQLEASQLSLPASALSPDDVDEEFAHDPQDIIDIPADKQLSRQESRRRLAKAYARSNASSSSINDIPGSRRSMGGGGRRDSAISIRSTSTATGMGLPISTPSIPDRRTSTNFRAQSPPPITGSGSPASQFPPVQQTGRGGAPPSAAQGLLKGKSGKLGIGIGLGRRPSWLGGPKADNRGSSSGSQAQ</sequence>
<name>A0A177TMG4_9BASI</name>
<evidence type="ECO:0000313" key="3">
    <source>
        <dbReference type="EMBL" id="KAE8239822.1"/>
    </source>
</evidence>
<proteinExistence type="predicted"/>
<organism evidence="3 4">
    <name type="scientific">Tilletia indica</name>
    <dbReference type="NCBI Taxonomy" id="43049"/>
    <lineage>
        <taxon>Eukaryota</taxon>
        <taxon>Fungi</taxon>
        <taxon>Dikarya</taxon>
        <taxon>Basidiomycota</taxon>
        <taxon>Ustilaginomycotina</taxon>
        <taxon>Exobasidiomycetes</taxon>
        <taxon>Tilletiales</taxon>
        <taxon>Tilletiaceae</taxon>
        <taxon>Tilletia</taxon>
    </lineage>
</organism>
<evidence type="ECO:0000256" key="1">
    <source>
        <dbReference type="SAM" id="MobiDB-lite"/>
    </source>
</evidence>
<feature type="compositionally biased region" description="Polar residues" evidence="1">
    <location>
        <begin position="586"/>
        <end position="595"/>
    </location>
</feature>
<dbReference type="AlphaFoldDB" id="A0A177TMG4"/>
<reference evidence="3" key="1">
    <citation type="submission" date="2016-04" db="EMBL/GenBank/DDBJ databases">
        <authorList>
            <person name="Nguyen H.D."/>
            <person name="Samba Siva P."/>
            <person name="Cullis J."/>
            <person name="Levesque C.A."/>
            <person name="Hambleton S."/>
        </authorList>
    </citation>
    <scope>NUCLEOTIDE SEQUENCE</scope>
    <source>
        <strain evidence="3">DAOMC 236416</strain>
    </source>
</reference>
<keyword evidence="2" id="KW-0812">Transmembrane</keyword>
<protein>
    <submittedName>
        <fullName evidence="3">Uncharacterized protein</fullName>
    </submittedName>
</protein>
<gene>
    <name evidence="3" type="ORF">A4X13_0g8053</name>
</gene>
<comment type="caution">
    <text evidence="3">The sequence shown here is derived from an EMBL/GenBank/DDBJ whole genome shotgun (WGS) entry which is preliminary data.</text>
</comment>
<feature type="transmembrane region" description="Helical" evidence="2">
    <location>
        <begin position="91"/>
        <end position="112"/>
    </location>
</feature>
<keyword evidence="4" id="KW-1185">Reference proteome</keyword>
<feature type="transmembrane region" description="Helical" evidence="2">
    <location>
        <begin position="164"/>
        <end position="185"/>
    </location>
</feature>
<evidence type="ECO:0000256" key="2">
    <source>
        <dbReference type="SAM" id="Phobius"/>
    </source>
</evidence>
<feature type="compositionally biased region" description="Acidic residues" evidence="1">
    <location>
        <begin position="290"/>
        <end position="305"/>
    </location>
</feature>
<dbReference type="EMBL" id="LWDF02001221">
    <property type="protein sequence ID" value="KAE8239822.1"/>
    <property type="molecule type" value="Genomic_DNA"/>
</dbReference>
<feature type="compositionally biased region" description="Polar residues" evidence="1">
    <location>
        <begin position="530"/>
        <end position="544"/>
    </location>
</feature>
<feature type="region of interest" description="Disordered" evidence="1">
    <location>
        <begin position="268"/>
        <end position="595"/>
    </location>
</feature>
<keyword evidence="2" id="KW-0472">Membrane</keyword>
<keyword evidence="2" id="KW-1133">Transmembrane helix</keyword>
<evidence type="ECO:0000313" key="4">
    <source>
        <dbReference type="Proteomes" id="UP000077521"/>
    </source>
</evidence>
<feature type="compositionally biased region" description="Low complexity" evidence="1">
    <location>
        <begin position="490"/>
        <end position="500"/>
    </location>
</feature>
<accession>A0A177TMG4</accession>
<feature type="compositionally biased region" description="Low complexity" evidence="1">
    <location>
        <begin position="396"/>
        <end position="425"/>
    </location>
</feature>
<feature type="compositionally biased region" description="Polar residues" evidence="1">
    <location>
        <begin position="349"/>
        <end position="371"/>
    </location>
</feature>